<accession>A0AAD7XUA0</accession>
<dbReference type="Proteomes" id="UP001234581">
    <property type="component" value="Unassembled WGS sequence"/>
</dbReference>
<evidence type="ECO:0000313" key="2">
    <source>
        <dbReference type="EMBL" id="KAJ8654710.1"/>
    </source>
</evidence>
<feature type="compositionally biased region" description="Polar residues" evidence="1">
    <location>
        <begin position="1"/>
        <end position="20"/>
    </location>
</feature>
<dbReference type="EMBL" id="JARTCD010000057">
    <property type="protein sequence ID" value="KAJ8654710.1"/>
    <property type="molecule type" value="Genomic_DNA"/>
</dbReference>
<dbReference type="GeneID" id="83217005"/>
<reference evidence="2 3" key="1">
    <citation type="submission" date="2023-03" db="EMBL/GenBank/DDBJ databases">
        <title>Genome sequence of Lichtheimia ornata CBS 291.66.</title>
        <authorList>
            <person name="Mohabir J.T."/>
            <person name="Shea T.P."/>
            <person name="Kurbessoian T."/>
            <person name="Berby B."/>
            <person name="Fontaine J."/>
            <person name="Livny J."/>
            <person name="Gnirke A."/>
            <person name="Stajich J.E."/>
            <person name="Cuomo C.A."/>
        </authorList>
    </citation>
    <scope>NUCLEOTIDE SEQUENCE [LARGE SCALE GENOMIC DNA]</scope>
    <source>
        <strain evidence="2">CBS 291.66</strain>
    </source>
</reference>
<keyword evidence="3" id="KW-1185">Reference proteome</keyword>
<organism evidence="2 3">
    <name type="scientific">Lichtheimia ornata</name>
    <dbReference type="NCBI Taxonomy" id="688661"/>
    <lineage>
        <taxon>Eukaryota</taxon>
        <taxon>Fungi</taxon>
        <taxon>Fungi incertae sedis</taxon>
        <taxon>Mucoromycota</taxon>
        <taxon>Mucoromycotina</taxon>
        <taxon>Mucoromycetes</taxon>
        <taxon>Mucorales</taxon>
        <taxon>Lichtheimiaceae</taxon>
        <taxon>Lichtheimia</taxon>
    </lineage>
</organism>
<protein>
    <submittedName>
        <fullName evidence="2">Uncharacterized protein</fullName>
    </submittedName>
</protein>
<feature type="region of interest" description="Disordered" evidence="1">
    <location>
        <begin position="100"/>
        <end position="147"/>
    </location>
</feature>
<gene>
    <name evidence="2" type="ORF">O0I10_009600</name>
</gene>
<name>A0AAD7XUA0_9FUNG</name>
<sequence>MALDTNNNQQPHATTTTLITNKGDESALPMYIADNNDQRMAALEDWIHLLERVFRSYCVDDEVFYLLNESVRPPETKQCRHGNNVSSQQARLGCFFRRTSPMKSNSQRQRWIRVPNAAGRQTDLLSTSSSISPLEEPESDTSKSPTS</sequence>
<evidence type="ECO:0000313" key="3">
    <source>
        <dbReference type="Proteomes" id="UP001234581"/>
    </source>
</evidence>
<comment type="caution">
    <text evidence="2">The sequence shown here is derived from an EMBL/GenBank/DDBJ whole genome shotgun (WGS) entry which is preliminary data.</text>
</comment>
<feature type="compositionally biased region" description="Low complexity" evidence="1">
    <location>
        <begin position="122"/>
        <end position="134"/>
    </location>
</feature>
<dbReference type="RefSeq" id="XP_058339624.1">
    <property type="nucleotide sequence ID" value="XM_058489588.1"/>
</dbReference>
<evidence type="ECO:0000256" key="1">
    <source>
        <dbReference type="SAM" id="MobiDB-lite"/>
    </source>
</evidence>
<dbReference type="AlphaFoldDB" id="A0AAD7XUA0"/>
<proteinExistence type="predicted"/>
<feature type="region of interest" description="Disordered" evidence="1">
    <location>
        <begin position="1"/>
        <end position="21"/>
    </location>
</feature>